<comment type="cofactor">
    <cofactor evidence="10">
        <name>Zn(2+)</name>
        <dbReference type="ChEBI" id="CHEBI:29105"/>
    </cofactor>
    <text evidence="10">Binds 1 zinc ion per subunit.</text>
</comment>
<dbReference type="InterPro" id="IPR011051">
    <property type="entry name" value="RmlC_Cupin_sf"/>
</dbReference>
<comment type="caution">
    <text evidence="16">The sequence shown here is derived from an EMBL/GenBank/DDBJ whole genome shotgun (WGS) entry which is preliminary data.</text>
</comment>
<protein>
    <recommendedName>
        <fullName evidence="5 10">Mannose-6-phosphate isomerase</fullName>
        <ecNumber evidence="4 10">5.3.1.8</ecNumber>
    </recommendedName>
</protein>
<evidence type="ECO:0000256" key="12">
    <source>
        <dbReference type="RuleBase" id="RU004248"/>
    </source>
</evidence>
<name>A0ABN9CAX1_9NEOB</name>
<evidence type="ECO:0000313" key="17">
    <source>
        <dbReference type="Proteomes" id="UP001162483"/>
    </source>
</evidence>
<dbReference type="InterPro" id="IPR046456">
    <property type="entry name" value="PMI_typeI_C"/>
</dbReference>
<dbReference type="EC" id="5.3.1.8" evidence="4 10"/>
<dbReference type="SUPFAM" id="SSF51182">
    <property type="entry name" value="RmlC-like cupins"/>
    <property type="match status" value="1"/>
</dbReference>
<evidence type="ECO:0000256" key="1">
    <source>
        <dbReference type="ARBA" id="ARBA00000757"/>
    </source>
</evidence>
<feature type="domain" description="Phosphomannose isomerase type I helical insertion" evidence="15">
    <location>
        <begin position="165"/>
        <end position="254"/>
    </location>
</feature>
<keyword evidence="6" id="KW-0479">Metal-binding</keyword>
<dbReference type="PROSITE" id="PS00966">
    <property type="entry name" value="PMI_I_2"/>
    <property type="match status" value="1"/>
</dbReference>
<evidence type="ECO:0000259" key="13">
    <source>
        <dbReference type="Pfam" id="PF01238"/>
    </source>
</evidence>
<comment type="function">
    <text evidence="9">Isomerase that catalyzes the interconversion of fructose-6-P and mannose-6-P and has a critical role in the supply of D-mannose derivatives required for many eukaryotic glycosylation reactions.</text>
</comment>
<feature type="non-terminal residue" evidence="16">
    <location>
        <position position="1"/>
    </location>
</feature>
<proteinExistence type="inferred from homology"/>
<dbReference type="InterPro" id="IPR046458">
    <property type="entry name" value="PMI_typeI_hel"/>
</dbReference>
<comment type="similarity">
    <text evidence="3 11">Belongs to the mannose-6-phosphate isomerase type 1 family.</text>
</comment>
<dbReference type="NCBIfam" id="TIGR00218">
    <property type="entry name" value="manA"/>
    <property type="match status" value="1"/>
</dbReference>
<comment type="catalytic activity">
    <reaction evidence="1 10">
        <text>D-mannose 6-phosphate = D-fructose 6-phosphate</text>
        <dbReference type="Rhea" id="RHEA:12356"/>
        <dbReference type="ChEBI" id="CHEBI:58735"/>
        <dbReference type="ChEBI" id="CHEBI:61527"/>
        <dbReference type="EC" id="5.3.1.8"/>
    </reaction>
</comment>
<dbReference type="Pfam" id="PF20512">
    <property type="entry name" value="PMI_typeI_hel"/>
    <property type="match status" value="1"/>
</dbReference>
<gene>
    <name evidence="16" type="ORF">SPARVUS_LOCUS4536046</name>
</gene>
<evidence type="ECO:0000256" key="9">
    <source>
        <dbReference type="ARBA" id="ARBA00043915"/>
    </source>
</evidence>
<dbReference type="Proteomes" id="UP001162483">
    <property type="component" value="Unassembled WGS sequence"/>
</dbReference>
<evidence type="ECO:0000256" key="4">
    <source>
        <dbReference type="ARBA" id="ARBA00011956"/>
    </source>
</evidence>
<dbReference type="PANTHER" id="PTHR10309:SF0">
    <property type="entry name" value="MANNOSE-6-PHOSPHATE ISOMERASE"/>
    <property type="match status" value="1"/>
</dbReference>
<reference evidence="16" key="1">
    <citation type="submission" date="2023-05" db="EMBL/GenBank/DDBJ databases">
        <authorList>
            <person name="Stuckert A."/>
        </authorList>
    </citation>
    <scope>NUCLEOTIDE SEQUENCE</scope>
</reference>
<feature type="domain" description="Phosphomannose isomerase type I catalytic" evidence="14">
    <location>
        <begin position="2"/>
        <end position="148"/>
    </location>
</feature>
<organism evidence="16 17">
    <name type="scientific">Staurois parvus</name>
    <dbReference type="NCBI Taxonomy" id="386267"/>
    <lineage>
        <taxon>Eukaryota</taxon>
        <taxon>Metazoa</taxon>
        <taxon>Chordata</taxon>
        <taxon>Craniata</taxon>
        <taxon>Vertebrata</taxon>
        <taxon>Euteleostomi</taxon>
        <taxon>Amphibia</taxon>
        <taxon>Batrachia</taxon>
        <taxon>Anura</taxon>
        <taxon>Neobatrachia</taxon>
        <taxon>Ranoidea</taxon>
        <taxon>Ranidae</taxon>
        <taxon>Staurois</taxon>
    </lineage>
</organism>
<feature type="domain" description="Phosphomannose isomerase type I C-terminal" evidence="13">
    <location>
        <begin position="332"/>
        <end position="372"/>
    </location>
</feature>
<dbReference type="PROSITE" id="PS00965">
    <property type="entry name" value="PMI_I_1"/>
    <property type="match status" value="1"/>
</dbReference>
<evidence type="ECO:0000256" key="11">
    <source>
        <dbReference type="RuleBase" id="RU004189"/>
    </source>
</evidence>
<evidence type="ECO:0000256" key="2">
    <source>
        <dbReference type="ARBA" id="ARBA00004666"/>
    </source>
</evidence>
<evidence type="ECO:0000256" key="8">
    <source>
        <dbReference type="ARBA" id="ARBA00023235"/>
    </source>
</evidence>
<dbReference type="InterPro" id="IPR018050">
    <property type="entry name" value="Pmannose_isomerase-type1_CS"/>
</dbReference>
<accession>A0ABN9CAX1</accession>
<dbReference type="Gene3D" id="1.10.441.10">
    <property type="entry name" value="Phosphomannose Isomerase, domain 2"/>
    <property type="match status" value="1"/>
</dbReference>
<dbReference type="Pfam" id="PF01238">
    <property type="entry name" value="PMI_typeI_C"/>
    <property type="match status" value="1"/>
</dbReference>
<evidence type="ECO:0000256" key="5">
    <source>
        <dbReference type="ARBA" id="ARBA00018236"/>
    </source>
</evidence>
<dbReference type="InterPro" id="IPR016305">
    <property type="entry name" value="Mannose-6-P_Isomerase"/>
</dbReference>
<evidence type="ECO:0000256" key="10">
    <source>
        <dbReference type="RuleBase" id="RU000611"/>
    </source>
</evidence>
<dbReference type="EMBL" id="CATNWA010008507">
    <property type="protein sequence ID" value="CAI9556322.1"/>
    <property type="molecule type" value="Genomic_DNA"/>
</dbReference>
<evidence type="ECO:0000259" key="15">
    <source>
        <dbReference type="Pfam" id="PF20512"/>
    </source>
</evidence>
<comment type="pathway">
    <text evidence="2 12">Nucleotide-sugar biosynthesis; GDP-alpha-D-mannose biosynthesis; alpha-D-mannose 1-phosphate from D-fructose 6-phosphate: step 1/2.</text>
</comment>
<evidence type="ECO:0000256" key="6">
    <source>
        <dbReference type="ARBA" id="ARBA00022723"/>
    </source>
</evidence>
<dbReference type="Gene3D" id="2.60.120.10">
    <property type="entry name" value="Jelly Rolls"/>
    <property type="match status" value="2"/>
</dbReference>
<keyword evidence="17" id="KW-1185">Reference proteome</keyword>
<evidence type="ECO:0000259" key="14">
    <source>
        <dbReference type="Pfam" id="PF20511"/>
    </source>
</evidence>
<sequence>VFLLSCAVQDYAWGKLGSSSEVARLWASGDPKRQIEPTKPYAELWMGTHPKGDAVILHSGVAHKTLGQWIAAHPDCLGTKVREAFDSQLPFLFKVLSVRLALSIQAHPDKALAKKLHAQFPQHYPDDNHKPEMAIALTPFRGLCGFRPISEIVAFLRDVPEFRALIGQDAAQQLEASAADLSKDVAVRTALQRCFTCMMQRSKEEYAEQLQLLVQRVKQQVQSGGNVLSCLGDLLLTLNSQFPGDIGCFAIYFLNVVNLQPGEAMYLGANEPHAYLEGDCVECMACSDNTVRAGLTPKFIDVDTLCEMLTYTSAPATNKLFTPTPFSGDPRALLYNPPVPDFTVIKIEVPSSVSQYHVQALDSASILLVVRGLASGQGSHENLNLHSGSVLFISANESLTLNVDPSHSLLLFRACCLL</sequence>
<dbReference type="PRINTS" id="PR00714">
    <property type="entry name" value="MAN6PISMRASE"/>
</dbReference>
<evidence type="ECO:0000256" key="3">
    <source>
        <dbReference type="ARBA" id="ARBA00010772"/>
    </source>
</evidence>
<keyword evidence="8 10" id="KW-0413">Isomerase</keyword>
<evidence type="ECO:0000313" key="16">
    <source>
        <dbReference type="EMBL" id="CAI9556322.1"/>
    </source>
</evidence>
<keyword evidence="7 10" id="KW-0862">Zinc</keyword>
<dbReference type="PANTHER" id="PTHR10309">
    <property type="entry name" value="MANNOSE-6-PHOSPHATE ISOMERASE"/>
    <property type="match status" value="1"/>
</dbReference>
<dbReference type="PIRSF" id="PIRSF001480">
    <property type="entry name" value="Mannose-6-phosphate_isomerase"/>
    <property type="match status" value="1"/>
</dbReference>
<dbReference type="InterPro" id="IPR014710">
    <property type="entry name" value="RmlC-like_jellyroll"/>
</dbReference>
<dbReference type="InterPro" id="IPR046457">
    <property type="entry name" value="PMI_typeI_cat"/>
</dbReference>
<dbReference type="CDD" id="cd07011">
    <property type="entry name" value="cupin_PMI_type_I_N"/>
    <property type="match status" value="1"/>
</dbReference>
<dbReference type="Pfam" id="PF20511">
    <property type="entry name" value="PMI_typeI_cat"/>
    <property type="match status" value="1"/>
</dbReference>
<dbReference type="InterPro" id="IPR001250">
    <property type="entry name" value="Man6P_Isoase-1"/>
</dbReference>
<evidence type="ECO:0000256" key="7">
    <source>
        <dbReference type="ARBA" id="ARBA00022833"/>
    </source>
</evidence>